<name>A0A835YA94_9CHLO</name>
<feature type="region of interest" description="Disordered" evidence="1">
    <location>
        <begin position="327"/>
        <end position="364"/>
    </location>
</feature>
<sequence length="544" mass="56575">MPSPRRVSPLDNLDDVLVNVDSEAELASAFYMSLCKKVLEPLARAAAGLLCPGELPKCVWRQQSPSAIVPAKLLGQRVTARAAQQQAGDAAAQEALARSGASRGSGASKADLMLVVERGGQQKVVCIGEVKRVPILVRRDGAPLDLLIEARGSKATAAKQTLRQLYTYMVEFDSSYGFVTCWDATTLVCVTPAARGRPQTIMWISPPIGADSIQPYTLLRALAWKQHQALLRAFERPSASPVLHGGVQQGGDEGGGEGGRDQAGDGGSGRGGGRRGGGSRSRSDGGRGGGGDGGFEASQASGGPTPSPEVRKRGQEALAGALLLRDSASPEPAGAPGCMSTTGGQVAGPVADQPAPQPAAAPERGTVQLEFRDVVAEGRDGTVFEGLCDGEPAIIKVYTWEEPQLAAYWCEVLTYRALAGLQGSLVPEVLAHGQLSDAMRFLAMRAVPHSRTLSDWEGALPPAVKAAALHALDAAHAACAGFVHGDVRPENILVLGSGLAEGGGSGPDLPRCMLLDLGSSRLDGTPQEQAEERRELEALLAESS</sequence>
<dbReference type="GO" id="GO:0004672">
    <property type="term" value="F:protein kinase activity"/>
    <property type="evidence" value="ECO:0007669"/>
    <property type="project" value="InterPro"/>
</dbReference>
<feature type="compositionally biased region" description="Low complexity" evidence="1">
    <location>
        <begin position="347"/>
        <end position="362"/>
    </location>
</feature>
<proteinExistence type="predicted"/>
<gene>
    <name evidence="3" type="ORF">HYH03_003152</name>
</gene>
<dbReference type="Gene3D" id="1.10.510.10">
    <property type="entry name" value="Transferase(Phosphotransferase) domain 1"/>
    <property type="match status" value="1"/>
</dbReference>
<dbReference type="OrthoDB" id="552636at2759"/>
<dbReference type="Proteomes" id="UP000612055">
    <property type="component" value="Unassembled WGS sequence"/>
</dbReference>
<reference evidence="3" key="1">
    <citation type="journal article" date="2020" name="bioRxiv">
        <title>Comparative genomics of Chlamydomonas.</title>
        <authorList>
            <person name="Craig R.J."/>
            <person name="Hasan A.R."/>
            <person name="Ness R.W."/>
            <person name="Keightley P.D."/>
        </authorList>
    </citation>
    <scope>NUCLEOTIDE SEQUENCE</scope>
    <source>
        <strain evidence="3">CCAP 11/70</strain>
    </source>
</reference>
<comment type="caution">
    <text evidence="3">The sequence shown here is derived from an EMBL/GenBank/DDBJ whole genome shotgun (WGS) entry which is preliminary data.</text>
</comment>
<evidence type="ECO:0000313" key="4">
    <source>
        <dbReference type="Proteomes" id="UP000612055"/>
    </source>
</evidence>
<feature type="region of interest" description="Disordered" evidence="1">
    <location>
        <begin position="520"/>
        <end position="544"/>
    </location>
</feature>
<dbReference type="PANTHER" id="PTHR37171:SF1">
    <property type="entry name" value="SERINE_THREONINE-PROTEIN KINASE YRZF-RELATED"/>
    <property type="match status" value="1"/>
</dbReference>
<dbReference type="EMBL" id="JAEHOE010000008">
    <property type="protein sequence ID" value="KAG2498963.1"/>
    <property type="molecule type" value="Genomic_DNA"/>
</dbReference>
<evidence type="ECO:0000259" key="2">
    <source>
        <dbReference type="PROSITE" id="PS50011"/>
    </source>
</evidence>
<feature type="region of interest" description="Disordered" evidence="1">
    <location>
        <begin position="240"/>
        <end position="312"/>
    </location>
</feature>
<dbReference type="PANTHER" id="PTHR37171">
    <property type="entry name" value="SERINE/THREONINE-PROTEIN KINASE YRZF-RELATED"/>
    <property type="match status" value="1"/>
</dbReference>
<dbReference type="SUPFAM" id="SSF56112">
    <property type="entry name" value="Protein kinase-like (PK-like)"/>
    <property type="match status" value="1"/>
</dbReference>
<dbReference type="GO" id="GO:0005524">
    <property type="term" value="F:ATP binding"/>
    <property type="evidence" value="ECO:0007669"/>
    <property type="project" value="InterPro"/>
</dbReference>
<keyword evidence="4" id="KW-1185">Reference proteome</keyword>
<dbReference type="InterPro" id="IPR000719">
    <property type="entry name" value="Prot_kinase_dom"/>
</dbReference>
<protein>
    <recommendedName>
        <fullName evidence="2">Protein kinase domain-containing protein</fullName>
    </recommendedName>
</protein>
<dbReference type="AlphaFoldDB" id="A0A835YA94"/>
<feature type="domain" description="Protein kinase" evidence="2">
    <location>
        <begin position="307"/>
        <end position="544"/>
    </location>
</feature>
<organism evidence="3 4">
    <name type="scientific">Edaphochlamys debaryana</name>
    <dbReference type="NCBI Taxonomy" id="47281"/>
    <lineage>
        <taxon>Eukaryota</taxon>
        <taxon>Viridiplantae</taxon>
        <taxon>Chlorophyta</taxon>
        <taxon>core chlorophytes</taxon>
        <taxon>Chlorophyceae</taxon>
        <taxon>CS clade</taxon>
        <taxon>Chlamydomonadales</taxon>
        <taxon>Chlamydomonadales incertae sedis</taxon>
        <taxon>Edaphochlamys</taxon>
    </lineage>
</organism>
<dbReference type="InterPro" id="IPR052396">
    <property type="entry name" value="Meiotic_Drive_Suppr_Kinase"/>
</dbReference>
<dbReference type="PROSITE" id="PS50011">
    <property type="entry name" value="PROTEIN_KINASE_DOM"/>
    <property type="match status" value="1"/>
</dbReference>
<evidence type="ECO:0000256" key="1">
    <source>
        <dbReference type="SAM" id="MobiDB-lite"/>
    </source>
</evidence>
<evidence type="ECO:0000313" key="3">
    <source>
        <dbReference type="EMBL" id="KAG2498963.1"/>
    </source>
</evidence>
<dbReference type="InterPro" id="IPR011009">
    <property type="entry name" value="Kinase-like_dom_sf"/>
</dbReference>
<feature type="compositionally biased region" description="Gly residues" evidence="1">
    <location>
        <begin position="247"/>
        <end position="257"/>
    </location>
</feature>
<accession>A0A835YA94</accession>
<feature type="compositionally biased region" description="Gly residues" evidence="1">
    <location>
        <begin position="264"/>
        <end position="279"/>
    </location>
</feature>